<accession>A0A0F9GLX6</accession>
<gene>
    <name evidence="1" type="ORF">LCGC14_1894010</name>
</gene>
<evidence type="ECO:0000313" key="1">
    <source>
        <dbReference type="EMBL" id="KKL91511.1"/>
    </source>
</evidence>
<comment type="caution">
    <text evidence="1">The sequence shown here is derived from an EMBL/GenBank/DDBJ whole genome shotgun (WGS) entry which is preliminary data.</text>
</comment>
<protein>
    <submittedName>
        <fullName evidence="1">Uncharacterized protein</fullName>
    </submittedName>
</protein>
<feature type="non-terminal residue" evidence="1">
    <location>
        <position position="27"/>
    </location>
</feature>
<organism evidence="1">
    <name type="scientific">marine sediment metagenome</name>
    <dbReference type="NCBI Taxonomy" id="412755"/>
    <lineage>
        <taxon>unclassified sequences</taxon>
        <taxon>metagenomes</taxon>
        <taxon>ecological metagenomes</taxon>
    </lineage>
</organism>
<dbReference type="EMBL" id="LAZR01019711">
    <property type="protein sequence ID" value="KKL91511.1"/>
    <property type="molecule type" value="Genomic_DNA"/>
</dbReference>
<name>A0A0F9GLX6_9ZZZZ</name>
<proteinExistence type="predicted"/>
<reference evidence="1" key="1">
    <citation type="journal article" date="2015" name="Nature">
        <title>Complex archaea that bridge the gap between prokaryotes and eukaryotes.</title>
        <authorList>
            <person name="Spang A."/>
            <person name="Saw J.H."/>
            <person name="Jorgensen S.L."/>
            <person name="Zaremba-Niedzwiedzka K."/>
            <person name="Martijn J."/>
            <person name="Lind A.E."/>
            <person name="van Eijk R."/>
            <person name="Schleper C."/>
            <person name="Guy L."/>
            <person name="Ettema T.J."/>
        </authorList>
    </citation>
    <scope>NUCLEOTIDE SEQUENCE</scope>
</reference>
<sequence length="27" mass="2888">MLSRDDETRLQTLASRVLAGGSIAVLD</sequence>
<dbReference type="AlphaFoldDB" id="A0A0F9GLX6"/>